<keyword evidence="2" id="KW-0812">Transmembrane</keyword>
<feature type="transmembrane region" description="Helical" evidence="2">
    <location>
        <begin position="6"/>
        <end position="30"/>
    </location>
</feature>
<evidence type="ECO:0008006" key="4">
    <source>
        <dbReference type="Google" id="ProtNLM"/>
    </source>
</evidence>
<dbReference type="GO" id="GO:0005507">
    <property type="term" value="F:copper ion binding"/>
    <property type="evidence" value="ECO:0007669"/>
    <property type="project" value="TreeGrafter"/>
</dbReference>
<dbReference type="EMBL" id="HACG01024938">
    <property type="protein sequence ID" value="CEK71803.1"/>
    <property type="molecule type" value="Transcribed_RNA"/>
</dbReference>
<dbReference type="SUPFAM" id="SSF54913">
    <property type="entry name" value="GlnB-like"/>
    <property type="match status" value="1"/>
</dbReference>
<dbReference type="Gene3D" id="3.30.70.120">
    <property type="match status" value="1"/>
</dbReference>
<accession>A0A0B6ZT90</accession>
<proteinExistence type="inferred from homology"/>
<gene>
    <name evidence="3" type="primary">ORF79894</name>
</gene>
<keyword evidence="2" id="KW-0472">Membrane</keyword>
<evidence type="ECO:0000256" key="2">
    <source>
        <dbReference type="SAM" id="Phobius"/>
    </source>
</evidence>
<evidence type="ECO:0000256" key="1">
    <source>
        <dbReference type="ARBA" id="ARBA00010169"/>
    </source>
</evidence>
<dbReference type="InterPro" id="IPR011322">
    <property type="entry name" value="N-reg_PII-like_a/b"/>
</dbReference>
<reference evidence="3" key="1">
    <citation type="submission" date="2014-12" db="EMBL/GenBank/DDBJ databases">
        <title>Insight into the proteome of Arion vulgaris.</title>
        <authorList>
            <person name="Aradska J."/>
            <person name="Bulat T."/>
            <person name="Smidak R."/>
            <person name="Sarate P."/>
            <person name="Gangsoo J."/>
            <person name="Sialana F."/>
            <person name="Bilban M."/>
            <person name="Lubec G."/>
        </authorList>
    </citation>
    <scope>NUCLEOTIDE SEQUENCE</scope>
    <source>
        <tissue evidence="3">Skin</tissue>
    </source>
</reference>
<dbReference type="PANTHER" id="PTHR23419">
    <property type="entry name" value="DIVALENT CATION TOLERANCE CUTA-RELATED"/>
    <property type="match status" value="1"/>
</dbReference>
<dbReference type="PANTHER" id="PTHR23419:SF8">
    <property type="entry name" value="FI09726P"/>
    <property type="match status" value="1"/>
</dbReference>
<dbReference type="InterPro" id="IPR015867">
    <property type="entry name" value="N-reg_PII/ATP_PRibTrfase_C"/>
</dbReference>
<dbReference type="Pfam" id="PF03091">
    <property type="entry name" value="CutA1"/>
    <property type="match status" value="1"/>
</dbReference>
<dbReference type="GO" id="GO:0010038">
    <property type="term" value="P:response to metal ion"/>
    <property type="evidence" value="ECO:0007669"/>
    <property type="project" value="InterPro"/>
</dbReference>
<evidence type="ECO:0000313" key="3">
    <source>
        <dbReference type="EMBL" id="CEK71803.1"/>
    </source>
</evidence>
<keyword evidence="2" id="KW-1133">Transmembrane helix</keyword>
<organism evidence="3">
    <name type="scientific">Arion vulgaris</name>
    <dbReference type="NCBI Taxonomy" id="1028688"/>
    <lineage>
        <taxon>Eukaryota</taxon>
        <taxon>Metazoa</taxon>
        <taxon>Spiralia</taxon>
        <taxon>Lophotrochozoa</taxon>
        <taxon>Mollusca</taxon>
        <taxon>Gastropoda</taxon>
        <taxon>Heterobranchia</taxon>
        <taxon>Euthyneura</taxon>
        <taxon>Panpulmonata</taxon>
        <taxon>Eupulmonata</taxon>
        <taxon>Stylommatophora</taxon>
        <taxon>Helicina</taxon>
        <taxon>Arionoidea</taxon>
        <taxon>Arionidae</taxon>
        <taxon>Arion</taxon>
    </lineage>
</organism>
<dbReference type="AlphaFoldDB" id="A0A0B6ZT90"/>
<sequence>MIKRAVIIPVFILVLVIGTDYYMPVLLSFLRRAASMAEGQVRMYTSGTASMAFVTVPNLEVGKKLAHGLVENKLAACVNIIPHVTSIYEWEGKIHEDSELILMIKTLTSKVDNISEFVRQNHPYDCVEVISSKIDNGNPPYLKWISDIVGDKSEPAK</sequence>
<dbReference type="InterPro" id="IPR004323">
    <property type="entry name" value="Ion_tolerance_CutA"/>
</dbReference>
<name>A0A0B6ZT90_9EUPU</name>
<protein>
    <recommendedName>
        <fullName evidence="4">CutA1 divalent ion tolerance protein</fullName>
    </recommendedName>
</protein>
<comment type="similarity">
    <text evidence="1">Belongs to the CutA family.</text>
</comment>